<geneLocation type="chloroplast" evidence="2"/>
<reference evidence="2" key="1">
    <citation type="journal article" date="2017" name="J. Phycol.">
        <title>Analysis of chloroplast genomes and a supermatrix inform reclassification of the Rhodomelaceae (Rhodophyta).</title>
        <authorList>
            <person name="Diaz-Tapia P."/>
            <person name="Maggs C.A."/>
            <person name="West J.A."/>
            <person name="Verbruggen H."/>
        </authorList>
    </citation>
    <scope>NUCLEOTIDE SEQUENCE</scope>
    <source>
        <strain evidence="2">PD888</strain>
    </source>
</reference>
<name>A0A1Z1MH44_9FLOR</name>
<protein>
    <recommendedName>
        <fullName evidence="1">DUF4346 domain-containing protein</fullName>
    </recommendedName>
</protein>
<keyword evidence="2" id="KW-0150">Chloroplast</keyword>
<dbReference type="GeneID" id="33358073"/>
<gene>
    <name evidence="2" type="primary">ConsOrf2</name>
</gene>
<organism evidence="2">
    <name type="scientific">Dasya naccarioides</name>
    <dbReference type="NCBI Taxonomy" id="2007180"/>
    <lineage>
        <taxon>Eukaryota</taxon>
        <taxon>Rhodophyta</taxon>
        <taxon>Florideophyceae</taxon>
        <taxon>Rhodymeniophycidae</taxon>
        <taxon>Ceramiales</taxon>
        <taxon>Dasyaceae</taxon>
        <taxon>Dasya</taxon>
    </lineage>
</organism>
<proteinExistence type="predicted"/>
<sequence length="85" mass="10242">MDNGYFLIRVIKNFSIELYYFSSVKNNYIYKYPICFCANDIYLIIDLISLHDLINTISFTHLIYLGKELYKAELSIFYNQIYIQE</sequence>
<keyword evidence="2" id="KW-0934">Plastid</keyword>
<feature type="domain" description="DUF4346" evidence="1">
    <location>
        <begin position="3"/>
        <end position="85"/>
    </location>
</feature>
<dbReference type="EMBL" id="MF101436">
    <property type="protein sequence ID" value="ARW65145.1"/>
    <property type="molecule type" value="Genomic_DNA"/>
</dbReference>
<dbReference type="SUPFAM" id="SSF55550">
    <property type="entry name" value="SH2 domain"/>
    <property type="match status" value="1"/>
</dbReference>
<dbReference type="InterPro" id="IPR036860">
    <property type="entry name" value="SH2_dom_sf"/>
</dbReference>
<dbReference type="Pfam" id="PF14251">
    <property type="entry name" value="PterinBD-DUF4346"/>
    <property type="match status" value="1"/>
</dbReference>
<dbReference type="InterPro" id="IPR025595">
    <property type="entry name" value="PterinBD-DUF4346"/>
</dbReference>
<dbReference type="AlphaFoldDB" id="A0A1Z1MH44"/>
<accession>A0A1Z1MH44</accession>
<evidence type="ECO:0000313" key="2">
    <source>
        <dbReference type="EMBL" id="ARW65145.1"/>
    </source>
</evidence>
<dbReference type="RefSeq" id="YP_009395959.1">
    <property type="nucleotide sequence ID" value="NC_035280.1"/>
</dbReference>
<evidence type="ECO:0000259" key="1">
    <source>
        <dbReference type="Pfam" id="PF14251"/>
    </source>
</evidence>